<dbReference type="RefSeq" id="WP_210157454.1">
    <property type="nucleotide sequence ID" value="NZ_JAFCNB010000011.1"/>
</dbReference>
<comment type="similarity">
    <text evidence="2">Belongs to the DivIVA family.</text>
</comment>
<evidence type="ECO:0000313" key="12">
    <source>
        <dbReference type="Proteomes" id="UP000674234"/>
    </source>
</evidence>
<dbReference type="Gene3D" id="6.10.250.660">
    <property type="match status" value="1"/>
</dbReference>
<evidence type="ECO:0000256" key="2">
    <source>
        <dbReference type="ARBA" id="ARBA00009008"/>
    </source>
</evidence>
<comment type="subcellular location">
    <subcellularLocation>
        <location evidence="1">Cytoplasm</location>
    </subcellularLocation>
</comment>
<dbReference type="InterPro" id="IPR019933">
    <property type="entry name" value="DivIVA_domain"/>
</dbReference>
<keyword evidence="7" id="KW-0131">Cell cycle</keyword>
<keyword evidence="4" id="KW-0963">Cytoplasm</keyword>
<dbReference type="Gene3D" id="1.20.5.2950">
    <property type="match status" value="1"/>
</dbReference>
<keyword evidence="5" id="KW-0132">Cell division</keyword>
<dbReference type="Pfam" id="PF05103">
    <property type="entry name" value="DivIVA"/>
    <property type="match status" value="1"/>
</dbReference>
<evidence type="ECO:0000256" key="4">
    <source>
        <dbReference type="ARBA" id="ARBA00022490"/>
    </source>
</evidence>
<dbReference type="AlphaFoldDB" id="A0A940WRJ9"/>
<evidence type="ECO:0000256" key="9">
    <source>
        <dbReference type="SAM" id="Coils"/>
    </source>
</evidence>
<dbReference type="PANTHER" id="PTHR35794:SF2">
    <property type="entry name" value="CELL DIVISION PROTEIN DIVIVA"/>
    <property type="match status" value="1"/>
</dbReference>
<dbReference type="GO" id="GO:0005737">
    <property type="term" value="C:cytoplasm"/>
    <property type="evidence" value="ECO:0007669"/>
    <property type="project" value="UniProtKB-SubCell"/>
</dbReference>
<name>A0A940WRJ9_9ACTN</name>
<evidence type="ECO:0000256" key="6">
    <source>
        <dbReference type="ARBA" id="ARBA00023054"/>
    </source>
</evidence>
<dbReference type="PANTHER" id="PTHR35794">
    <property type="entry name" value="CELL DIVISION PROTEIN DIVIVA"/>
    <property type="match status" value="1"/>
</dbReference>
<sequence>MLEGDPVPFGGIGGASRIVTPSDVRNQVFSVVRLREGYDLAEVDGFLGRVETALSRLVRENEELKARLSSTPDCTALEAAPSPGARAVRIVEVAEEAADRIVAMANKEAETIVAQARRRADGLGRDALEKITELQRQAQETRREVMERRLQDLRLIVADFDAVLRQCFHEHTEHLLALLDGREPPGPVADASTREAAPQL</sequence>
<evidence type="ECO:0000256" key="7">
    <source>
        <dbReference type="ARBA" id="ARBA00023306"/>
    </source>
</evidence>
<dbReference type="Proteomes" id="UP000674234">
    <property type="component" value="Unassembled WGS sequence"/>
</dbReference>
<evidence type="ECO:0000256" key="10">
    <source>
        <dbReference type="SAM" id="MobiDB-lite"/>
    </source>
</evidence>
<feature type="coiled-coil region" evidence="9">
    <location>
        <begin position="124"/>
        <end position="156"/>
    </location>
</feature>
<keyword evidence="12" id="KW-1185">Reference proteome</keyword>
<dbReference type="GO" id="GO:0051301">
    <property type="term" value="P:cell division"/>
    <property type="evidence" value="ECO:0007669"/>
    <property type="project" value="UniProtKB-KW"/>
</dbReference>
<proteinExistence type="inferred from homology"/>
<comment type="caution">
    <text evidence="11">The sequence shown here is derived from an EMBL/GenBank/DDBJ whole genome shotgun (WGS) entry which is preliminary data.</text>
</comment>
<dbReference type="InterPro" id="IPR007793">
    <property type="entry name" value="DivIVA_fam"/>
</dbReference>
<keyword evidence="6 9" id="KW-0175">Coiled coil</keyword>
<gene>
    <name evidence="11" type="ORF">JOL79_20375</name>
</gene>
<dbReference type="NCBIfam" id="TIGR03544">
    <property type="entry name" value="DivI1A_domain"/>
    <property type="match status" value="1"/>
</dbReference>
<dbReference type="EMBL" id="JAFCNB010000011">
    <property type="protein sequence ID" value="MBP2706170.1"/>
    <property type="molecule type" value="Genomic_DNA"/>
</dbReference>
<protein>
    <recommendedName>
        <fullName evidence="3">Cell wall synthesis protein Wag31</fullName>
    </recommendedName>
    <alternativeName>
        <fullName evidence="8">Antigen 84</fullName>
    </alternativeName>
</protein>
<evidence type="ECO:0000256" key="1">
    <source>
        <dbReference type="ARBA" id="ARBA00004496"/>
    </source>
</evidence>
<accession>A0A940WRJ9</accession>
<evidence type="ECO:0000256" key="3">
    <source>
        <dbReference type="ARBA" id="ARBA00018787"/>
    </source>
</evidence>
<evidence type="ECO:0000256" key="8">
    <source>
        <dbReference type="ARBA" id="ARBA00031737"/>
    </source>
</evidence>
<reference evidence="11" key="1">
    <citation type="submission" date="2021-02" db="EMBL/GenBank/DDBJ databases">
        <title>Draft genome sequence of Microbispora sp. RL4-1S isolated from rice leaves in Thailand.</title>
        <authorList>
            <person name="Muangham S."/>
            <person name="Duangmal K."/>
        </authorList>
    </citation>
    <scope>NUCLEOTIDE SEQUENCE</scope>
    <source>
        <strain evidence="11">RL4-1S</strain>
    </source>
</reference>
<evidence type="ECO:0000256" key="5">
    <source>
        <dbReference type="ARBA" id="ARBA00022618"/>
    </source>
</evidence>
<feature type="region of interest" description="Disordered" evidence="10">
    <location>
        <begin position="180"/>
        <end position="200"/>
    </location>
</feature>
<evidence type="ECO:0000313" key="11">
    <source>
        <dbReference type="EMBL" id="MBP2706170.1"/>
    </source>
</evidence>
<organism evidence="11 12">
    <name type="scientific">Microbispora oryzae</name>
    <dbReference type="NCBI Taxonomy" id="2806554"/>
    <lineage>
        <taxon>Bacteria</taxon>
        <taxon>Bacillati</taxon>
        <taxon>Actinomycetota</taxon>
        <taxon>Actinomycetes</taxon>
        <taxon>Streptosporangiales</taxon>
        <taxon>Streptosporangiaceae</taxon>
        <taxon>Microbispora</taxon>
    </lineage>
</organism>